<dbReference type="OrthoDB" id="9788090at2"/>
<sequence length="119" mass="12959">MRVLLIDDEKELVVTLSERLELRGIESDWATSGEDGLALVRQNKYDWVVVDLKMPGLGGLDAIKAIKAVQPAANVILLTGHSAAEDLRCALDMGACQYLVKPVDIDVLLSLMQKGVGRE</sequence>
<dbReference type="GO" id="GO:0000156">
    <property type="term" value="F:phosphorelay response regulator activity"/>
    <property type="evidence" value="ECO:0007669"/>
    <property type="project" value="TreeGrafter"/>
</dbReference>
<gene>
    <name evidence="6" type="ordered locus">Deba_0039</name>
</gene>
<accession>E1QD99</accession>
<feature type="modified residue" description="4-aspartylphosphate" evidence="4">
    <location>
        <position position="51"/>
    </location>
</feature>
<keyword evidence="1 4" id="KW-0597">Phosphoprotein</keyword>
<name>E1QD99_DESB2</name>
<evidence type="ECO:0000256" key="3">
    <source>
        <dbReference type="ARBA" id="ARBA00023125"/>
    </source>
</evidence>
<dbReference type="HOGENOM" id="CLU_000445_69_8_7"/>
<dbReference type="InterPro" id="IPR001789">
    <property type="entry name" value="Sig_transdc_resp-reg_receiver"/>
</dbReference>
<dbReference type="AlphaFoldDB" id="E1QD99"/>
<dbReference type="GO" id="GO:0006355">
    <property type="term" value="P:regulation of DNA-templated transcription"/>
    <property type="evidence" value="ECO:0007669"/>
    <property type="project" value="TreeGrafter"/>
</dbReference>
<evidence type="ECO:0000256" key="4">
    <source>
        <dbReference type="PROSITE-ProRule" id="PRU00169"/>
    </source>
</evidence>
<keyword evidence="7" id="KW-1185">Reference proteome</keyword>
<dbReference type="InterPro" id="IPR039420">
    <property type="entry name" value="WalR-like"/>
</dbReference>
<dbReference type="Gene3D" id="3.40.50.2300">
    <property type="match status" value="1"/>
</dbReference>
<protein>
    <submittedName>
        <fullName evidence="6">Response regulator receiver protein</fullName>
    </submittedName>
</protein>
<dbReference type="RefSeq" id="WP_013256874.1">
    <property type="nucleotide sequence ID" value="NC_014365.1"/>
</dbReference>
<dbReference type="STRING" id="644282.Deba_0039"/>
<evidence type="ECO:0000256" key="1">
    <source>
        <dbReference type="ARBA" id="ARBA00022553"/>
    </source>
</evidence>
<dbReference type="GO" id="GO:0005829">
    <property type="term" value="C:cytosol"/>
    <property type="evidence" value="ECO:0007669"/>
    <property type="project" value="TreeGrafter"/>
</dbReference>
<evidence type="ECO:0000313" key="7">
    <source>
        <dbReference type="Proteomes" id="UP000009047"/>
    </source>
</evidence>
<keyword evidence="3" id="KW-0238">DNA-binding</keyword>
<dbReference type="EMBL" id="CP002085">
    <property type="protein sequence ID" value="ADK83418.1"/>
    <property type="molecule type" value="Genomic_DNA"/>
</dbReference>
<organism evidence="6 7">
    <name type="scientific">Desulfarculus baarsii (strain ATCC 33931 / DSM 2075 / LMG 7858 / VKM B-1802 / 2st14)</name>
    <dbReference type="NCBI Taxonomy" id="644282"/>
    <lineage>
        <taxon>Bacteria</taxon>
        <taxon>Pseudomonadati</taxon>
        <taxon>Thermodesulfobacteriota</taxon>
        <taxon>Desulfarculia</taxon>
        <taxon>Desulfarculales</taxon>
        <taxon>Desulfarculaceae</taxon>
        <taxon>Desulfarculus</taxon>
    </lineage>
</organism>
<dbReference type="SUPFAM" id="SSF52172">
    <property type="entry name" value="CheY-like"/>
    <property type="match status" value="1"/>
</dbReference>
<dbReference type="GO" id="GO:0032993">
    <property type="term" value="C:protein-DNA complex"/>
    <property type="evidence" value="ECO:0007669"/>
    <property type="project" value="TreeGrafter"/>
</dbReference>
<feature type="domain" description="Response regulatory" evidence="5">
    <location>
        <begin position="2"/>
        <end position="116"/>
    </location>
</feature>
<dbReference type="SMART" id="SM00448">
    <property type="entry name" value="REC"/>
    <property type="match status" value="1"/>
</dbReference>
<dbReference type="eggNOG" id="COG0745">
    <property type="taxonomic scope" value="Bacteria"/>
</dbReference>
<evidence type="ECO:0000256" key="2">
    <source>
        <dbReference type="ARBA" id="ARBA00023012"/>
    </source>
</evidence>
<dbReference type="GO" id="GO:0000976">
    <property type="term" value="F:transcription cis-regulatory region binding"/>
    <property type="evidence" value="ECO:0007669"/>
    <property type="project" value="TreeGrafter"/>
</dbReference>
<dbReference type="PANTHER" id="PTHR48111">
    <property type="entry name" value="REGULATOR OF RPOS"/>
    <property type="match status" value="1"/>
</dbReference>
<dbReference type="Pfam" id="PF00072">
    <property type="entry name" value="Response_reg"/>
    <property type="match status" value="1"/>
</dbReference>
<dbReference type="InterPro" id="IPR011006">
    <property type="entry name" value="CheY-like_superfamily"/>
</dbReference>
<keyword evidence="2" id="KW-0902">Two-component regulatory system</keyword>
<reference evidence="6 7" key="1">
    <citation type="journal article" date="2010" name="Stand. Genomic Sci.">
        <title>Complete genome sequence of Desulfarculus baarsii type strain (2st14).</title>
        <authorList>
            <person name="Sun H."/>
            <person name="Spring S."/>
            <person name="Lapidus A."/>
            <person name="Davenport K."/>
            <person name="Del Rio T.G."/>
            <person name="Tice H."/>
            <person name="Nolan M."/>
            <person name="Copeland A."/>
            <person name="Cheng J.F."/>
            <person name="Lucas S."/>
            <person name="Tapia R."/>
            <person name="Goodwin L."/>
            <person name="Pitluck S."/>
            <person name="Ivanova N."/>
            <person name="Pagani I."/>
            <person name="Mavromatis K."/>
            <person name="Ovchinnikova G."/>
            <person name="Pati A."/>
            <person name="Chen A."/>
            <person name="Palaniappan K."/>
            <person name="Hauser L."/>
            <person name="Chang Y.J."/>
            <person name="Jeffries C.D."/>
            <person name="Detter J.C."/>
            <person name="Han C."/>
            <person name="Rohde M."/>
            <person name="Brambilla E."/>
            <person name="Goker M."/>
            <person name="Woyke T."/>
            <person name="Bristow J."/>
            <person name="Eisen J.A."/>
            <person name="Markowitz V."/>
            <person name="Hugenholtz P."/>
            <person name="Kyrpides N.C."/>
            <person name="Klenk H.P."/>
            <person name="Land M."/>
        </authorList>
    </citation>
    <scope>NUCLEOTIDE SEQUENCE [LARGE SCALE GENOMIC DNA]</scope>
    <source>
        <strain evidence="7">ATCC 33931 / DSM 2075 / LMG 7858 / VKM B-1802 / 2st14</strain>
    </source>
</reference>
<evidence type="ECO:0000259" key="5">
    <source>
        <dbReference type="PROSITE" id="PS50110"/>
    </source>
</evidence>
<proteinExistence type="predicted"/>
<dbReference type="KEGG" id="dbr:Deba_0039"/>
<dbReference type="PROSITE" id="PS50110">
    <property type="entry name" value="RESPONSE_REGULATORY"/>
    <property type="match status" value="1"/>
</dbReference>
<evidence type="ECO:0000313" key="6">
    <source>
        <dbReference type="EMBL" id="ADK83418.1"/>
    </source>
</evidence>
<dbReference type="PANTHER" id="PTHR48111:SF40">
    <property type="entry name" value="PHOSPHATE REGULON TRANSCRIPTIONAL REGULATORY PROTEIN PHOB"/>
    <property type="match status" value="1"/>
</dbReference>
<dbReference type="Proteomes" id="UP000009047">
    <property type="component" value="Chromosome"/>
</dbReference>